<keyword evidence="3 6" id="KW-0812">Transmembrane</keyword>
<dbReference type="InterPro" id="IPR034294">
    <property type="entry name" value="Aquaporin_transptr"/>
</dbReference>
<evidence type="ECO:0000313" key="10">
    <source>
        <dbReference type="Proteomes" id="UP000305517"/>
    </source>
</evidence>
<dbReference type="InterPro" id="IPR000425">
    <property type="entry name" value="MIP"/>
</dbReference>
<reference evidence="9 10" key="1">
    <citation type="submission" date="2019-05" db="EMBL/GenBank/DDBJ databases">
        <title>Hymenobacter edaphi sp. nov., isolated from abandoned arsenic-contaminated farmland soil.</title>
        <authorList>
            <person name="Nie L."/>
        </authorList>
    </citation>
    <scope>NUCLEOTIDE SEQUENCE [LARGE SCALE GENOMIC DNA]</scope>
    <source>
        <strain evidence="9 10">1-3-3-8</strain>
    </source>
</reference>
<comment type="similarity">
    <text evidence="6">Belongs to the MIP/aquaporin (TC 1.A.8) family.</text>
</comment>
<gene>
    <name evidence="9" type="ORF">FDY95_24735</name>
</gene>
<protein>
    <submittedName>
        <fullName evidence="9">Aquaporin</fullName>
    </submittedName>
</protein>
<evidence type="ECO:0000256" key="5">
    <source>
        <dbReference type="ARBA" id="ARBA00023136"/>
    </source>
</evidence>
<dbReference type="InterPro" id="IPR022357">
    <property type="entry name" value="MIP_CS"/>
</dbReference>
<feature type="transmembrane region" description="Helical" evidence="8">
    <location>
        <begin position="40"/>
        <end position="61"/>
    </location>
</feature>
<evidence type="ECO:0000256" key="1">
    <source>
        <dbReference type="ARBA" id="ARBA00004141"/>
    </source>
</evidence>
<organism evidence="9 10">
    <name type="scientific">Hymenobacter jeollabukensis</name>
    <dbReference type="NCBI Taxonomy" id="2025313"/>
    <lineage>
        <taxon>Bacteria</taxon>
        <taxon>Pseudomonadati</taxon>
        <taxon>Bacteroidota</taxon>
        <taxon>Cytophagia</taxon>
        <taxon>Cytophagales</taxon>
        <taxon>Hymenobacteraceae</taxon>
        <taxon>Hymenobacter</taxon>
    </lineage>
</organism>
<dbReference type="SUPFAM" id="SSF81338">
    <property type="entry name" value="Aquaporin-like"/>
    <property type="match status" value="1"/>
</dbReference>
<feature type="transmembrane region" description="Helical" evidence="8">
    <location>
        <begin position="122"/>
        <end position="144"/>
    </location>
</feature>
<comment type="caution">
    <text evidence="9">The sequence shown here is derived from an EMBL/GenBank/DDBJ whole genome shotgun (WGS) entry which is preliminary data.</text>
</comment>
<comment type="subcellular location">
    <subcellularLocation>
        <location evidence="1">Membrane</location>
        <topology evidence="1">Multi-pass membrane protein</topology>
    </subcellularLocation>
</comment>
<sequence length="259" mass="25944">MGATSEPTLRAALLAELLGTAFLVFLGTGAAVVDELAGGVIGHGGVAAAFGLVVVVLIYTFGEVSGAHLNPAVTLAFAAAGRFEWRRVPGYALAQVLGAVAGSGLLRLLFPEARTLGATLPAGSAAQSFVLEVVLTLLLMLVVLRVSTGAKEKGITAGLVVGSLVALEALVAGPICGASMNPARSLAPALVNGQLQHLWVYLLAPTLGALLAVPLARAVQPPAAEAEPAATTAAAPGSASPDALSKISRAERPPLRQNS</sequence>
<accession>A0A5R8WHZ4</accession>
<evidence type="ECO:0000256" key="7">
    <source>
        <dbReference type="SAM" id="MobiDB-lite"/>
    </source>
</evidence>
<dbReference type="PROSITE" id="PS00221">
    <property type="entry name" value="MIP"/>
    <property type="match status" value="1"/>
</dbReference>
<name>A0A5R8WHZ4_9BACT</name>
<dbReference type="Gene3D" id="1.20.1080.10">
    <property type="entry name" value="Glycerol uptake facilitator protein"/>
    <property type="match status" value="1"/>
</dbReference>
<dbReference type="AlphaFoldDB" id="A0A5R8WHZ4"/>
<proteinExistence type="inferred from homology"/>
<dbReference type="RefSeq" id="WP_138082203.1">
    <property type="nucleotide sequence ID" value="NZ_VAJM01000019.1"/>
</dbReference>
<evidence type="ECO:0000256" key="8">
    <source>
        <dbReference type="SAM" id="Phobius"/>
    </source>
</evidence>
<dbReference type="GO" id="GO:0016020">
    <property type="term" value="C:membrane"/>
    <property type="evidence" value="ECO:0007669"/>
    <property type="project" value="UniProtKB-SubCell"/>
</dbReference>
<dbReference type="PANTHER" id="PTHR45724:SF13">
    <property type="entry name" value="AQUAPORIN NIP1-1-RELATED"/>
    <property type="match status" value="1"/>
</dbReference>
<feature type="transmembrane region" description="Helical" evidence="8">
    <location>
        <begin position="92"/>
        <end position="110"/>
    </location>
</feature>
<feature type="compositionally biased region" description="Low complexity" evidence="7">
    <location>
        <begin position="226"/>
        <end position="243"/>
    </location>
</feature>
<dbReference type="InterPro" id="IPR023271">
    <property type="entry name" value="Aquaporin-like"/>
</dbReference>
<evidence type="ECO:0000256" key="2">
    <source>
        <dbReference type="ARBA" id="ARBA00022448"/>
    </source>
</evidence>
<dbReference type="Proteomes" id="UP000305517">
    <property type="component" value="Unassembled WGS sequence"/>
</dbReference>
<feature type="compositionally biased region" description="Basic and acidic residues" evidence="7">
    <location>
        <begin position="248"/>
        <end position="259"/>
    </location>
</feature>
<keyword evidence="5 8" id="KW-0472">Membrane</keyword>
<evidence type="ECO:0000256" key="4">
    <source>
        <dbReference type="ARBA" id="ARBA00022989"/>
    </source>
</evidence>
<keyword evidence="10" id="KW-1185">Reference proteome</keyword>
<dbReference type="PRINTS" id="PR00783">
    <property type="entry name" value="MINTRINSICP"/>
</dbReference>
<evidence type="ECO:0000256" key="6">
    <source>
        <dbReference type="RuleBase" id="RU000477"/>
    </source>
</evidence>
<dbReference type="Pfam" id="PF00230">
    <property type="entry name" value="MIP"/>
    <property type="match status" value="1"/>
</dbReference>
<dbReference type="EMBL" id="VAJM01000019">
    <property type="protein sequence ID" value="TLM88388.1"/>
    <property type="molecule type" value="Genomic_DNA"/>
</dbReference>
<dbReference type="GO" id="GO:0015267">
    <property type="term" value="F:channel activity"/>
    <property type="evidence" value="ECO:0007669"/>
    <property type="project" value="InterPro"/>
</dbReference>
<feature type="transmembrane region" description="Helical" evidence="8">
    <location>
        <begin position="198"/>
        <end position="216"/>
    </location>
</feature>
<dbReference type="OrthoDB" id="9807293at2"/>
<keyword evidence="2 6" id="KW-0813">Transport</keyword>
<feature type="transmembrane region" description="Helical" evidence="8">
    <location>
        <begin position="156"/>
        <end position="178"/>
    </location>
</feature>
<keyword evidence="4 8" id="KW-1133">Transmembrane helix</keyword>
<feature type="transmembrane region" description="Helical" evidence="8">
    <location>
        <begin position="12"/>
        <end position="33"/>
    </location>
</feature>
<feature type="region of interest" description="Disordered" evidence="7">
    <location>
        <begin position="226"/>
        <end position="259"/>
    </location>
</feature>
<evidence type="ECO:0000313" key="9">
    <source>
        <dbReference type="EMBL" id="TLM88388.1"/>
    </source>
</evidence>
<evidence type="ECO:0000256" key="3">
    <source>
        <dbReference type="ARBA" id="ARBA00022692"/>
    </source>
</evidence>
<dbReference type="PANTHER" id="PTHR45724">
    <property type="entry name" value="AQUAPORIN NIP2-1"/>
    <property type="match status" value="1"/>
</dbReference>